<evidence type="ECO:0000259" key="1">
    <source>
        <dbReference type="Pfam" id="PF03559"/>
    </source>
</evidence>
<evidence type="ECO:0000313" key="3">
    <source>
        <dbReference type="Proteomes" id="UP000261811"/>
    </source>
</evidence>
<reference evidence="2 3" key="1">
    <citation type="submission" date="2018-08" db="EMBL/GenBank/DDBJ databases">
        <title>Actinomadura jelena sp. nov., a novel Actinomycete isolated from soil in Chad.</title>
        <authorList>
            <person name="Shi L."/>
        </authorList>
    </citation>
    <scope>NUCLEOTIDE SEQUENCE [LARGE SCALE GENOMIC DNA]</scope>
    <source>
        <strain evidence="2 3">NEAU-G17</strain>
    </source>
</reference>
<name>A0A372JGK3_9ACTN</name>
<dbReference type="Gene3D" id="3.90.79.40">
    <property type="entry name" value="EvaA sugar 2,3-dehydratase subunit"/>
    <property type="match status" value="2"/>
</dbReference>
<dbReference type="InterPro" id="IPR038153">
    <property type="entry name" value="EvaA-like_sf"/>
</dbReference>
<gene>
    <name evidence="2" type="ORF">DZF91_27490</name>
</gene>
<dbReference type="Pfam" id="PF03559">
    <property type="entry name" value="Hexose_dehydrat"/>
    <property type="match status" value="2"/>
</dbReference>
<organism evidence="2 3">
    <name type="scientific">Actinomadura logoneensis</name>
    <dbReference type="NCBI Taxonomy" id="2293572"/>
    <lineage>
        <taxon>Bacteria</taxon>
        <taxon>Bacillati</taxon>
        <taxon>Actinomycetota</taxon>
        <taxon>Actinomycetes</taxon>
        <taxon>Streptosporangiales</taxon>
        <taxon>Thermomonosporaceae</taxon>
        <taxon>Actinomadura</taxon>
    </lineage>
</organism>
<dbReference type="OrthoDB" id="9814961at2"/>
<protein>
    <submittedName>
        <fullName evidence="2">NDP-hexose 2,3-dehydratase</fullName>
    </submittedName>
</protein>
<comment type="caution">
    <text evidence="2">The sequence shown here is derived from an EMBL/GenBank/DDBJ whole genome shotgun (WGS) entry which is preliminary data.</text>
</comment>
<dbReference type="GO" id="GO:0016829">
    <property type="term" value="F:lyase activity"/>
    <property type="evidence" value="ECO:0007669"/>
    <property type="project" value="InterPro"/>
</dbReference>
<dbReference type="Proteomes" id="UP000261811">
    <property type="component" value="Unassembled WGS sequence"/>
</dbReference>
<feature type="domain" description="dTDP-4-dehydro-6-deoxy-alpha-D-glucopyranose 2,3-dehydratase" evidence="1">
    <location>
        <begin position="266"/>
        <end position="467"/>
    </location>
</feature>
<evidence type="ECO:0000313" key="2">
    <source>
        <dbReference type="EMBL" id="RFU38478.1"/>
    </source>
</evidence>
<dbReference type="EMBL" id="QURH01000791">
    <property type="protein sequence ID" value="RFU38478.1"/>
    <property type="molecule type" value="Genomic_DNA"/>
</dbReference>
<sequence>MAGGGDWPDGELQRWFREQARAARTEVRVVPLDALRGWHADPGTGDLRHRGGGFFTVTGLAVGSETGPVPRWEQPIISQPEIGVLGLLVRRRAGRVECLIQAKMEPGNINGVQISPTVQATRSNYTRVHGGRATPYLEHFATARPGTVVVDVLQSEQGSWFLGKRNRNMVVEARGPVEERDGFRWVRLDVLHRLMRLDNVVNMDTRTVLSCLASVSPPGPAALPARPAGHGEGNGARDGDGFGALVTASFAPPGRPDGRPDETEIELLSWLTAHRSRQPMTVRPIPGRTVRDWSWTGDEISHRDGRHFSIVGVEVRTGVREVDGWDQPMLVPRGRGVAAFLVRVVGGVLHVLVRAAAQPGLRDAVEIGPTVQCRPENYAHLPAADRPRFLDEVLSAPPERVRYDCVLSEEGGRFYHAENRYLVVEAGDGVPDDPPEDFRWTTLHRLAALTRQGHNVNVEARSLLACLHALSGATP</sequence>
<proteinExistence type="predicted"/>
<accession>A0A372JGK3</accession>
<feature type="domain" description="dTDP-4-dehydro-6-deoxy-alpha-D-glucopyranose 2,3-dehydratase" evidence="1">
    <location>
        <begin position="10"/>
        <end position="212"/>
    </location>
</feature>
<dbReference type="InterPro" id="IPR005212">
    <property type="entry name" value="EvaA-like"/>
</dbReference>
<dbReference type="AlphaFoldDB" id="A0A372JGK3"/>
<keyword evidence="3" id="KW-1185">Reference proteome</keyword>